<dbReference type="Proteomes" id="UP001302126">
    <property type="component" value="Unassembled WGS sequence"/>
</dbReference>
<evidence type="ECO:0000256" key="1">
    <source>
        <dbReference type="SAM" id="MobiDB-lite"/>
    </source>
</evidence>
<sequence>MPRVLQTWDAETHEAILLALLEHMKPSRNDISAVAKLLHGKGFTFSEGALTSAVTRSLLIPILFYWLPSLRPTPQQPQMPLGPRHLWPVANGSDKMSLFKRFPIPPAKTPTVWDADAHLALLMAVVEVAPPSASEWEEILKIVAQKGYVYTASAALTIITMSETARMNWTHTADHDLLTSIVAVTSPSQDELRQVMVKMHELGYTCTVKAISQHLQKLRRKEANAPGDNDAAGSGPSTPAPKRAKSGPKGKGGTGKRTKTQQQNDDSEDDSEDQKPAAAKRRRTAPVKKEPKSAVKVEVKDESDDDGHNGQIKEEADYSSEVEYKHAV</sequence>
<proteinExistence type="predicted"/>
<feature type="region of interest" description="Disordered" evidence="1">
    <location>
        <begin position="217"/>
        <end position="328"/>
    </location>
</feature>
<accession>A0AAN6X2F7</accession>
<gene>
    <name evidence="2" type="ORF">QBC35DRAFT_471888</name>
</gene>
<keyword evidence="3" id="KW-1185">Reference proteome</keyword>
<feature type="compositionally biased region" description="Basic residues" evidence="1">
    <location>
        <begin position="242"/>
        <end position="259"/>
    </location>
</feature>
<feature type="compositionally biased region" description="Basic and acidic residues" evidence="1">
    <location>
        <begin position="287"/>
        <end position="328"/>
    </location>
</feature>
<reference evidence="2" key="1">
    <citation type="journal article" date="2023" name="Mol. Phylogenet. Evol.">
        <title>Genome-scale phylogeny and comparative genomics of the fungal order Sordariales.</title>
        <authorList>
            <person name="Hensen N."/>
            <person name="Bonometti L."/>
            <person name="Westerberg I."/>
            <person name="Brannstrom I.O."/>
            <person name="Guillou S."/>
            <person name="Cros-Aarteil S."/>
            <person name="Calhoun S."/>
            <person name="Haridas S."/>
            <person name="Kuo A."/>
            <person name="Mondo S."/>
            <person name="Pangilinan J."/>
            <person name="Riley R."/>
            <person name="LaButti K."/>
            <person name="Andreopoulos B."/>
            <person name="Lipzen A."/>
            <person name="Chen C."/>
            <person name="Yan M."/>
            <person name="Daum C."/>
            <person name="Ng V."/>
            <person name="Clum A."/>
            <person name="Steindorff A."/>
            <person name="Ohm R.A."/>
            <person name="Martin F."/>
            <person name="Silar P."/>
            <person name="Natvig D.O."/>
            <person name="Lalanne C."/>
            <person name="Gautier V."/>
            <person name="Ament-Velasquez S.L."/>
            <person name="Kruys A."/>
            <person name="Hutchinson M.I."/>
            <person name="Powell A.J."/>
            <person name="Barry K."/>
            <person name="Miller A.N."/>
            <person name="Grigoriev I.V."/>
            <person name="Debuchy R."/>
            <person name="Gladieux P."/>
            <person name="Hiltunen Thoren M."/>
            <person name="Johannesson H."/>
        </authorList>
    </citation>
    <scope>NUCLEOTIDE SEQUENCE</scope>
    <source>
        <strain evidence="2">PSN309</strain>
    </source>
</reference>
<name>A0AAN6X2F7_9PEZI</name>
<evidence type="ECO:0000313" key="3">
    <source>
        <dbReference type="Proteomes" id="UP001302126"/>
    </source>
</evidence>
<organism evidence="2 3">
    <name type="scientific">Podospora australis</name>
    <dbReference type="NCBI Taxonomy" id="1536484"/>
    <lineage>
        <taxon>Eukaryota</taxon>
        <taxon>Fungi</taxon>
        <taxon>Dikarya</taxon>
        <taxon>Ascomycota</taxon>
        <taxon>Pezizomycotina</taxon>
        <taxon>Sordariomycetes</taxon>
        <taxon>Sordariomycetidae</taxon>
        <taxon>Sordariales</taxon>
        <taxon>Podosporaceae</taxon>
        <taxon>Podospora</taxon>
    </lineage>
</organism>
<reference evidence="2" key="2">
    <citation type="submission" date="2023-05" db="EMBL/GenBank/DDBJ databases">
        <authorList>
            <consortium name="Lawrence Berkeley National Laboratory"/>
            <person name="Steindorff A."/>
            <person name="Hensen N."/>
            <person name="Bonometti L."/>
            <person name="Westerberg I."/>
            <person name="Brannstrom I.O."/>
            <person name="Guillou S."/>
            <person name="Cros-Aarteil S."/>
            <person name="Calhoun S."/>
            <person name="Haridas S."/>
            <person name="Kuo A."/>
            <person name="Mondo S."/>
            <person name="Pangilinan J."/>
            <person name="Riley R."/>
            <person name="Labutti K."/>
            <person name="Andreopoulos B."/>
            <person name="Lipzen A."/>
            <person name="Chen C."/>
            <person name="Yanf M."/>
            <person name="Daum C."/>
            <person name="Ng V."/>
            <person name="Clum A."/>
            <person name="Ohm R."/>
            <person name="Martin F."/>
            <person name="Silar P."/>
            <person name="Natvig D."/>
            <person name="Lalanne C."/>
            <person name="Gautier V."/>
            <person name="Ament-Velasquez S.L."/>
            <person name="Kruys A."/>
            <person name="Hutchinson M.I."/>
            <person name="Powell A.J."/>
            <person name="Barry K."/>
            <person name="Miller A.N."/>
            <person name="Grigoriev I.V."/>
            <person name="Debuchy R."/>
            <person name="Gladieux P."/>
            <person name="Thoren M.H."/>
            <person name="Johannesson H."/>
        </authorList>
    </citation>
    <scope>NUCLEOTIDE SEQUENCE</scope>
    <source>
        <strain evidence="2">PSN309</strain>
    </source>
</reference>
<evidence type="ECO:0000313" key="2">
    <source>
        <dbReference type="EMBL" id="KAK4190257.1"/>
    </source>
</evidence>
<dbReference type="EMBL" id="MU864367">
    <property type="protein sequence ID" value="KAK4190257.1"/>
    <property type="molecule type" value="Genomic_DNA"/>
</dbReference>
<dbReference type="AlphaFoldDB" id="A0AAN6X2F7"/>
<comment type="caution">
    <text evidence="2">The sequence shown here is derived from an EMBL/GenBank/DDBJ whole genome shotgun (WGS) entry which is preliminary data.</text>
</comment>
<protein>
    <submittedName>
        <fullName evidence="2">Uncharacterized protein</fullName>
    </submittedName>
</protein>